<dbReference type="SUPFAM" id="SSF55729">
    <property type="entry name" value="Acyl-CoA N-acyltransferases (Nat)"/>
    <property type="match status" value="1"/>
</dbReference>
<dbReference type="PROSITE" id="PS51186">
    <property type="entry name" value="GNAT"/>
    <property type="match status" value="1"/>
</dbReference>
<dbReference type="Gene3D" id="3.40.630.30">
    <property type="match status" value="1"/>
</dbReference>
<sequence length="224" mass="24492">MRDRSCSTGGFRAGPAARNALIDVGPRRYGRDMTIEILPATGDRFDDAETALDSGDGPACQCQWWLLTNAEFEKNSRDQLEERFRAEFDGIRPPGLIAYVDGEPAGWVRVGPRTAQPRLGRTRDVTTATAEPLDAEDVWAVSCFVVRDQHRGQGLMTQLLDAAVSAARDGGARVVEAYPLDPTVSNRSANQLFRGTVSVFEDAGFDVVARPKPDRALVALTLRE</sequence>
<dbReference type="GO" id="GO:0016747">
    <property type="term" value="F:acyltransferase activity, transferring groups other than amino-acyl groups"/>
    <property type="evidence" value="ECO:0007669"/>
    <property type="project" value="InterPro"/>
</dbReference>
<protein>
    <submittedName>
        <fullName evidence="2">Acetyltransferase (GNAT) family protein</fullName>
    </submittedName>
</protein>
<proteinExistence type="predicted"/>
<dbReference type="Proteomes" id="UP000183203">
    <property type="component" value="Unassembled WGS sequence"/>
</dbReference>
<organism evidence="2 3">
    <name type="scientific">Microbacterium enclense</name>
    <dbReference type="NCBI Taxonomy" id="993073"/>
    <lineage>
        <taxon>Bacteria</taxon>
        <taxon>Bacillati</taxon>
        <taxon>Actinomycetota</taxon>
        <taxon>Actinomycetes</taxon>
        <taxon>Micrococcales</taxon>
        <taxon>Microbacteriaceae</taxon>
        <taxon>Microbacterium</taxon>
    </lineage>
</organism>
<dbReference type="InterPro" id="IPR000182">
    <property type="entry name" value="GNAT_dom"/>
</dbReference>
<dbReference type="EMBL" id="FMYG01000004">
    <property type="protein sequence ID" value="SDC36372.1"/>
    <property type="molecule type" value="Genomic_DNA"/>
</dbReference>
<name>A0A1G6KZ44_9MICO</name>
<keyword evidence="2" id="KW-0808">Transferase</keyword>
<evidence type="ECO:0000313" key="3">
    <source>
        <dbReference type="Proteomes" id="UP000183203"/>
    </source>
</evidence>
<accession>A0A1G6KZ44</accession>
<dbReference type="STRING" id="993073.AS029_09480"/>
<evidence type="ECO:0000313" key="2">
    <source>
        <dbReference type="EMBL" id="SDC36372.1"/>
    </source>
</evidence>
<dbReference type="CDD" id="cd04301">
    <property type="entry name" value="NAT_SF"/>
    <property type="match status" value="1"/>
</dbReference>
<feature type="domain" description="N-acetyltransferase" evidence="1">
    <location>
        <begin position="35"/>
        <end position="223"/>
    </location>
</feature>
<reference evidence="2 3" key="1">
    <citation type="submission" date="2016-09" db="EMBL/GenBank/DDBJ databases">
        <authorList>
            <person name="Capua I."/>
            <person name="De Benedictis P."/>
            <person name="Joannis T."/>
            <person name="Lombin L.H."/>
            <person name="Cattoli G."/>
        </authorList>
    </citation>
    <scope>NUCLEOTIDE SEQUENCE [LARGE SCALE GENOMIC DNA]</scope>
    <source>
        <strain evidence="2 3">NIO-1002</strain>
    </source>
</reference>
<dbReference type="Pfam" id="PF00583">
    <property type="entry name" value="Acetyltransf_1"/>
    <property type="match status" value="1"/>
</dbReference>
<gene>
    <name evidence="2" type="ORF">SAMN05216418_2161</name>
</gene>
<evidence type="ECO:0000259" key="1">
    <source>
        <dbReference type="PROSITE" id="PS51186"/>
    </source>
</evidence>
<dbReference type="AlphaFoldDB" id="A0A1G6KZ44"/>
<dbReference type="InterPro" id="IPR016181">
    <property type="entry name" value="Acyl_CoA_acyltransferase"/>
</dbReference>